<feature type="compositionally biased region" description="Basic and acidic residues" evidence="6">
    <location>
        <begin position="326"/>
        <end position="346"/>
    </location>
</feature>
<keyword evidence="8" id="KW-0732">Signal</keyword>
<evidence type="ECO:0000259" key="9">
    <source>
        <dbReference type="Pfam" id="PF13664"/>
    </source>
</evidence>
<name>A0AAV5LD73_9ROSI</name>
<keyword evidence="11" id="KW-1185">Reference proteome</keyword>
<proteinExistence type="predicted"/>
<keyword evidence="2 7" id="KW-0812">Transmembrane</keyword>
<evidence type="ECO:0000256" key="6">
    <source>
        <dbReference type="SAM" id="MobiDB-lite"/>
    </source>
</evidence>
<evidence type="ECO:0000313" key="11">
    <source>
        <dbReference type="Proteomes" id="UP001054252"/>
    </source>
</evidence>
<feature type="coiled-coil region" evidence="5">
    <location>
        <begin position="186"/>
        <end position="213"/>
    </location>
</feature>
<accession>A0AAV5LD73</accession>
<evidence type="ECO:0000256" key="8">
    <source>
        <dbReference type="SAM" id="SignalP"/>
    </source>
</evidence>
<feature type="region of interest" description="Disordered" evidence="6">
    <location>
        <begin position="87"/>
        <end position="110"/>
    </location>
</feature>
<reference evidence="10 11" key="1">
    <citation type="journal article" date="2021" name="Commun. Biol.">
        <title>The genome of Shorea leprosula (Dipterocarpaceae) highlights the ecological relevance of drought in aseasonal tropical rainforests.</title>
        <authorList>
            <person name="Ng K.K.S."/>
            <person name="Kobayashi M.J."/>
            <person name="Fawcett J.A."/>
            <person name="Hatakeyama M."/>
            <person name="Paape T."/>
            <person name="Ng C.H."/>
            <person name="Ang C.C."/>
            <person name="Tnah L.H."/>
            <person name="Lee C.T."/>
            <person name="Nishiyama T."/>
            <person name="Sese J."/>
            <person name="O'Brien M.J."/>
            <person name="Copetti D."/>
            <person name="Mohd Noor M.I."/>
            <person name="Ong R.C."/>
            <person name="Putra M."/>
            <person name="Sireger I.Z."/>
            <person name="Indrioko S."/>
            <person name="Kosugi Y."/>
            <person name="Izuno A."/>
            <person name="Isagi Y."/>
            <person name="Lee S.L."/>
            <person name="Shimizu K.K."/>
        </authorList>
    </citation>
    <scope>NUCLEOTIDE SEQUENCE [LARGE SCALE GENOMIC DNA]</scope>
    <source>
        <strain evidence="10">214</strain>
    </source>
</reference>
<dbReference type="Pfam" id="PF13664">
    <property type="entry name" value="DUF4149"/>
    <property type="match status" value="1"/>
</dbReference>
<evidence type="ECO:0000256" key="1">
    <source>
        <dbReference type="ARBA" id="ARBA00004370"/>
    </source>
</evidence>
<feature type="transmembrane region" description="Helical" evidence="7">
    <location>
        <begin position="384"/>
        <end position="404"/>
    </location>
</feature>
<evidence type="ECO:0000256" key="2">
    <source>
        <dbReference type="ARBA" id="ARBA00022692"/>
    </source>
</evidence>
<evidence type="ECO:0000256" key="5">
    <source>
        <dbReference type="SAM" id="Coils"/>
    </source>
</evidence>
<dbReference type="AlphaFoldDB" id="A0AAV5LD73"/>
<dbReference type="InterPro" id="IPR025423">
    <property type="entry name" value="TMEM205-like"/>
</dbReference>
<protein>
    <recommendedName>
        <fullName evidence="9">TMEM205-like domain-containing protein</fullName>
    </recommendedName>
</protein>
<keyword evidence="3 7" id="KW-1133">Transmembrane helix</keyword>
<sequence length="407" mass="44800">MMNLLALSLVLGSLVVAGVWSPLPEKKLEGEDVIVREDHNRIIIVETYDEDGQHNTKVSFSPPNKQHDGFIDSTKDMMIKEASSVLPNLGQGISPDGKTSGGGGGRHTAKEAKEKIAEKVHEDVAMKRHMAHKAKETVKEKTKDVKEGTKEAIGKAKETGKQTMEAGKEAIDMAKETGTTIGSHIALNVSEKIEDVRQNAAEMAKEAKETTEHATKRAKTGANKILDLVRNMVMLDSLMGIANLLGFATAYGTGMWVTFASSYVLAELLPRQQFALVQSKTYPCLFQEMFQAYNLLSSLLMVLFNALYLEPRATKAMFERMRLEKEEGRGRESSASEPKRVVEKPHATAKTATTEAPSPAVAASAEQEALRSRMAELRERLKRLNTNSSFLNVLALMALTWHLVYLG</sequence>
<feature type="compositionally biased region" description="Low complexity" evidence="6">
    <location>
        <begin position="351"/>
        <end position="365"/>
    </location>
</feature>
<comment type="subcellular location">
    <subcellularLocation>
        <location evidence="1">Membrane</location>
    </subcellularLocation>
</comment>
<evidence type="ECO:0000256" key="3">
    <source>
        <dbReference type="ARBA" id="ARBA00022989"/>
    </source>
</evidence>
<evidence type="ECO:0000256" key="4">
    <source>
        <dbReference type="ARBA" id="ARBA00023136"/>
    </source>
</evidence>
<keyword evidence="5" id="KW-0175">Coiled coil</keyword>
<evidence type="ECO:0000256" key="7">
    <source>
        <dbReference type="SAM" id="Phobius"/>
    </source>
</evidence>
<feature type="chain" id="PRO_5043719503" description="TMEM205-like domain-containing protein" evidence="8">
    <location>
        <begin position="18"/>
        <end position="407"/>
    </location>
</feature>
<gene>
    <name evidence="10" type="ORF">SLEP1_g43515</name>
</gene>
<keyword evidence="4 7" id="KW-0472">Membrane</keyword>
<feature type="region of interest" description="Disordered" evidence="6">
    <location>
        <begin position="326"/>
        <end position="365"/>
    </location>
</feature>
<feature type="signal peptide" evidence="8">
    <location>
        <begin position="1"/>
        <end position="17"/>
    </location>
</feature>
<dbReference type="GO" id="GO:0016020">
    <property type="term" value="C:membrane"/>
    <property type="evidence" value="ECO:0007669"/>
    <property type="project" value="UniProtKB-SubCell"/>
</dbReference>
<dbReference type="PANTHER" id="PTHR47652">
    <property type="entry name" value="MITOCHONDRIAL IMPORT INNER MEMBRANE TRANSLOCASE SUBUNIT TIM44"/>
    <property type="match status" value="1"/>
</dbReference>
<evidence type="ECO:0000313" key="10">
    <source>
        <dbReference type="EMBL" id="GKV35213.1"/>
    </source>
</evidence>
<dbReference type="EMBL" id="BPVZ01000109">
    <property type="protein sequence ID" value="GKV35213.1"/>
    <property type="molecule type" value="Genomic_DNA"/>
</dbReference>
<organism evidence="10 11">
    <name type="scientific">Rubroshorea leprosula</name>
    <dbReference type="NCBI Taxonomy" id="152421"/>
    <lineage>
        <taxon>Eukaryota</taxon>
        <taxon>Viridiplantae</taxon>
        <taxon>Streptophyta</taxon>
        <taxon>Embryophyta</taxon>
        <taxon>Tracheophyta</taxon>
        <taxon>Spermatophyta</taxon>
        <taxon>Magnoliopsida</taxon>
        <taxon>eudicotyledons</taxon>
        <taxon>Gunneridae</taxon>
        <taxon>Pentapetalae</taxon>
        <taxon>rosids</taxon>
        <taxon>malvids</taxon>
        <taxon>Malvales</taxon>
        <taxon>Dipterocarpaceae</taxon>
        <taxon>Rubroshorea</taxon>
    </lineage>
</organism>
<comment type="caution">
    <text evidence="10">The sequence shown here is derived from an EMBL/GenBank/DDBJ whole genome shotgun (WGS) entry which is preliminary data.</text>
</comment>
<feature type="domain" description="TMEM205-like" evidence="9">
    <location>
        <begin position="245"/>
        <end position="287"/>
    </location>
</feature>
<feature type="transmembrane region" description="Helical" evidence="7">
    <location>
        <begin position="290"/>
        <end position="309"/>
    </location>
</feature>
<dbReference type="PANTHER" id="PTHR47652:SF3">
    <property type="entry name" value="MITOCHONDRIAL IMPORT INNER MEMBRANE TRANSLOCASE SUBUNIT TIM44"/>
    <property type="match status" value="1"/>
</dbReference>
<dbReference type="Proteomes" id="UP001054252">
    <property type="component" value="Unassembled WGS sequence"/>
</dbReference>